<dbReference type="Proteomes" id="UP000246303">
    <property type="component" value="Unassembled WGS sequence"/>
</dbReference>
<proteinExistence type="predicted"/>
<gene>
    <name evidence="1" type="ORF">CVS29_18015</name>
</gene>
<reference evidence="1 2" key="1">
    <citation type="submission" date="2018-05" db="EMBL/GenBank/DDBJ databases">
        <title>Genetic diversity of glacier-inhabiting Cryobacterium bacteria in China and description of Cryobacterium mengkeensis sp. nov. and Arthrobacter glacialis sp. nov.</title>
        <authorList>
            <person name="Liu Q."/>
            <person name="Xin Y.-H."/>
        </authorList>
    </citation>
    <scope>NUCLEOTIDE SEQUENCE [LARGE SCALE GENOMIC DNA]</scope>
    <source>
        <strain evidence="1 2">GP3</strain>
    </source>
</reference>
<protein>
    <submittedName>
        <fullName evidence="1">Uncharacterized protein</fullName>
    </submittedName>
</protein>
<sequence>MQLVVYRQILRISPGVKVAALEHRVLSLSQRRLADPAVVIAGLPPDRRPLPLVAGYDELLMAPSPTAPIT</sequence>
<accession>A0A2V3DN81</accession>
<evidence type="ECO:0000313" key="2">
    <source>
        <dbReference type="Proteomes" id="UP000246303"/>
    </source>
</evidence>
<name>A0A2V3DN81_9MICC</name>
<organism evidence="1 2">
    <name type="scientific">Arthrobacter psychrochitiniphilus</name>
    <dbReference type="NCBI Taxonomy" id="291045"/>
    <lineage>
        <taxon>Bacteria</taxon>
        <taxon>Bacillati</taxon>
        <taxon>Actinomycetota</taxon>
        <taxon>Actinomycetes</taxon>
        <taxon>Micrococcales</taxon>
        <taxon>Micrococcaceae</taxon>
        <taxon>Arthrobacter</taxon>
    </lineage>
</organism>
<keyword evidence="2" id="KW-1185">Reference proteome</keyword>
<dbReference type="OrthoDB" id="2065409at2"/>
<dbReference type="EMBL" id="QHLZ01000025">
    <property type="protein sequence ID" value="PXA63886.1"/>
    <property type="molecule type" value="Genomic_DNA"/>
</dbReference>
<comment type="caution">
    <text evidence="1">The sequence shown here is derived from an EMBL/GenBank/DDBJ whole genome shotgun (WGS) entry which is preliminary data.</text>
</comment>
<evidence type="ECO:0000313" key="1">
    <source>
        <dbReference type="EMBL" id="PXA63886.1"/>
    </source>
</evidence>
<dbReference type="AlphaFoldDB" id="A0A2V3DN81"/>
<dbReference type="RefSeq" id="WP_110107979.1">
    <property type="nucleotide sequence ID" value="NZ_JACBZZ010000001.1"/>
</dbReference>